<evidence type="ECO:0000313" key="2">
    <source>
        <dbReference type="Proteomes" id="UP000322667"/>
    </source>
</evidence>
<dbReference type="AlphaFoldDB" id="A0A5D2QPN1"/>
<gene>
    <name evidence="1" type="ORF">ES332_A05G301400v1</name>
</gene>
<dbReference type="EMBL" id="CM017614">
    <property type="protein sequence ID" value="TYI29224.1"/>
    <property type="molecule type" value="Genomic_DNA"/>
</dbReference>
<evidence type="ECO:0000313" key="1">
    <source>
        <dbReference type="EMBL" id="TYI29224.1"/>
    </source>
</evidence>
<reference evidence="1 2" key="1">
    <citation type="submission" date="2019-07" db="EMBL/GenBank/DDBJ databases">
        <title>WGS assembly of Gossypium tomentosum.</title>
        <authorList>
            <person name="Chen Z.J."/>
            <person name="Sreedasyam A."/>
            <person name="Ando A."/>
            <person name="Song Q."/>
            <person name="De L."/>
            <person name="Hulse-Kemp A."/>
            <person name="Ding M."/>
            <person name="Ye W."/>
            <person name="Kirkbride R."/>
            <person name="Jenkins J."/>
            <person name="Plott C."/>
            <person name="Lovell J."/>
            <person name="Lin Y.-M."/>
            <person name="Vaughn R."/>
            <person name="Liu B."/>
            <person name="Li W."/>
            <person name="Simpson S."/>
            <person name="Scheffler B."/>
            <person name="Saski C."/>
            <person name="Grover C."/>
            <person name="Hu G."/>
            <person name="Conover J."/>
            <person name="Carlson J."/>
            <person name="Shu S."/>
            <person name="Boston L."/>
            <person name="Williams M."/>
            <person name="Peterson D."/>
            <person name="Mcgee K."/>
            <person name="Jones D."/>
            <person name="Wendel J."/>
            <person name="Stelly D."/>
            <person name="Grimwood J."/>
            <person name="Schmutz J."/>
        </authorList>
    </citation>
    <scope>NUCLEOTIDE SEQUENCE [LARGE SCALE GENOMIC DNA]</scope>
    <source>
        <strain evidence="1">7179.01</strain>
    </source>
</reference>
<organism evidence="1 2">
    <name type="scientific">Gossypium tomentosum</name>
    <name type="common">Hawaiian cotton</name>
    <name type="synonym">Gossypium sandvicense</name>
    <dbReference type="NCBI Taxonomy" id="34277"/>
    <lineage>
        <taxon>Eukaryota</taxon>
        <taxon>Viridiplantae</taxon>
        <taxon>Streptophyta</taxon>
        <taxon>Embryophyta</taxon>
        <taxon>Tracheophyta</taxon>
        <taxon>Spermatophyta</taxon>
        <taxon>Magnoliopsida</taxon>
        <taxon>eudicotyledons</taxon>
        <taxon>Gunneridae</taxon>
        <taxon>Pentapetalae</taxon>
        <taxon>rosids</taxon>
        <taxon>malvids</taxon>
        <taxon>Malvales</taxon>
        <taxon>Malvaceae</taxon>
        <taxon>Malvoideae</taxon>
        <taxon>Gossypium</taxon>
    </lineage>
</organism>
<accession>A0A5D2QPN1</accession>
<keyword evidence="2" id="KW-1185">Reference proteome</keyword>
<name>A0A5D2QPN1_GOSTO</name>
<dbReference type="Proteomes" id="UP000322667">
    <property type="component" value="Chromosome A05"/>
</dbReference>
<proteinExistence type="predicted"/>
<dbReference type="SUPFAM" id="SSF56219">
    <property type="entry name" value="DNase I-like"/>
    <property type="match status" value="1"/>
</dbReference>
<protein>
    <recommendedName>
        <fullName evidence="3">Endonuclease/exonuclease/phosphatase domain-containing protein</fullName>
    </recommendedName>
</protein>
<sequence length="98" mass="11529">MDFRGDWLLRTANRRAALETLRWRHKIFIYTLITQVFALEDKLRFFFTTMYGIPNGLRRRLLWERLSCAAHQSTIVWIVLGDFNALLHENETQGGSGS</sequence>
<dbReference type="InterPro" id="IPR036691">
    <property type="entry name" value="Endo/exonu/phosph_ase_sf"/>
</dbReference>
<evidence type="ECO:0008006" key="3">
    <source>
        <dbReference type="Google" id="ProtNLM"/>
    </source>
</evidence>